<feature type="compositionally biased region" description="Acidic residues" evidence="1">
    <location>
        <begin position="27"/>
        <end position="39"/>
    </location>
</feature>
<organism evidence="2 3">
    <name type="scientific">Tanacetum coccineum</name>
    <dbReference type="NCBI Taxonomy" id="301880"/>
    <lineage>
        <taxon>Eukaryota</taxon>
        <taxon>Viridiplantae</taxon>
        <taxon>Streptophyta</taxon>
        <taxon>Embryophyta</taxon>
        <taxon>Tracheophyta</taxon>
        <taxon>Spermatophyta</taxon>
        <taxon>Magnoliopsida</taxon>
        <taxon>eudicotyledons</taxon>
        <taxon>Gunneridae</taxon>
        <taxon>Pentapetalae</taxon>
        <taxon>asterids</taxon>
        <taxon>campanulids</taxon>
        <taxon>Asterales</taxon>
        <taxon>Asteraceae</taxon>
        <taxon>Asteroideae</taxon>
        <taxon>Anthemideae</taxon>
        <taxon>Anthemidinae</taxon>
        <taxon>Tanacetum</taxon>
    </lineage>
</organism>
<evidence type="ECO:0000313" key="3">
    <source>
        <dbReference type="Proteomes" id="UP001151760"/>
    </source>
</evidence>
<comment type="caution">
    <text evidence="2">The sequence shown here is derived from an EMBL/GenBank/DDBJ whole genome shotgun (WGS) entry which is preliminary data.</text>
</comment>
<dbReference type="EMBL" id="BQNB010019120">
    <property type="protein sequence ID" value="GJT81923.1"/>
    <property type="molecule type" value="Genomic_DNA"/>
</dbReference>
<feature type="region of interest" description="Disordered" evidence="1">
    <location>
        <begin position="27"/>
        <end position="83"/>
    </location>
</feature>
<evidence type="ECO:0000313" key="2">
    <source>
        <dbReference type="EMBL" id="GJT81923.1"/>
    </source>
</evidence>
<dbReference type="Proteomes" id="UP001151760">
    <property type="component" value="Unassembled WGS sequence"/>
</dbReference>
<feature type="compositionally biased region" description="Basic and acidic residues" evidence="1">
    <location>
        <begin position="55"/>
        <end position="65"/>
    </location>
</feature>
<keyword evidence="3" id="KW-1185">Reference proteome</keyword>
<evidence type="ECO:0000256" key="1">
    <source>
        <dbReference type="SAM" id="MobiDB-lite"/>
    </source>
</evidence>
<name>A0ABQ5H4D8_9ASTR</name>
<gene>
    <name evidence="2" type="ORF">Tco_1056265</name>
</gene>
<sequence length="83" mass="9280">MCCNDVYRITPHDSALAGCDKLVSEPEDLEDEPIEEEHLEEPKVEGLLEESENEADSHLLSDARSRPGPAELGDSCERKFKPK</sequence>
<reference evidence="2" key="1">
    <citation type="journal article" date="2022" name="Int. J. Mol. Sci.">
        <title>Draft Genome of Tanacetum Coccineum: Genomic Comparison of Closely Related Tanacetum-Family Plants.</title>
        <authorList>
            <person name="Yamashiro T."/>
            <person name="Shiraishi A."/>
            <person name="Nakayama K."/>
            <person name="Satake H."/>
        </authorList>
    </citation>
    <scope>NUCLEOTIDE SEQUENCE</scope>
</reference>
<protein>
    <submittedName>
        <fullName evidence="2">Uncharacterized protein</fullName>
    </submittedName>
</protein>
<reference evidence="2" key="2">
    <citation type="submission" date="2022-01" db="EMBL/GenBank/DDBJ databases">
        <authorList>
            <person name="Yamashiro T."/>
            <person name="Shiraishi A."/>
            <person name="Satake H."/>
            <person name="Nakayama K."/>
        </authorList>
    </citation>
    <scope>NUCLEOTIDE SEQUENCE</scope>
</reference>
<proteinExistence type="predicted"/>
<accession>A0ABQ5H4D8</accession>